<proteinExistence type="predicted"/>
<protein>
    <submittedName>
        <fullName evidence="2">Alpha beta-hydrolase</fullName>
    </submittedName>
</protein>
<keyword evidence="3" id="KW-1185">Reference proteome</keyword>
<evidence type="ECO:0000313" key="2">
    <source>
        <dbReference type="EMBL" id="EIW75397.1"/>
    </source>
</evidence>
<dbReference type="SUPFAM" id="SSF53474">
    <property type="entry name" value="alpha/beta-Hydrolases"/>
    <property type="match status" value="1"/>
</dbReference>
<dbReference type="PANTHER" id="PTHR43798">
    <property type="entry name" value="MONOACYLGLYCEROL LIPASE"/>
    <property type="match status" value="1"/>
</dbReference>
<dbReference type="Proteomes" id="UP000053558">
    <property type="component" value="Unassembled WGS sequence"/>
</dbReference>
<evidence type="ECO:0000313" key="3">
    <source>
        <dbReference type="Proteomes" id="UP000053558"/>
    </source>
</evidence>
<dbReference type="RefSeq" id="XP_007774129.1">
    <property type="nucleotide sequence ID" value="XM_007775939.1"/>
</dbReference>
<dbReference type="Pfam" id="PF12697">
    <property type="entry name" value="Abhydrolase_6"/>
    <property type="match status" value="1"/>
</dbReference>
<comment type="caution">
    <text evidence="2">The sequence shown here is derived from an EMBL/GenBank/DDBJ whole genome shotgun (WGS) entry which is preliminary data.</text>
</comment>
<dbReference type="GeneID" id="19203984"/>
<feature type="domain" description="AB hydrolase-1" evidence="1">
    <location>
        <begin position="23"/>
        <end position="278"/>
    </location>
</feature>
<dbReference type="InterPro" id="IPR000073">
    <property type="entry name" value="AB_hydrolase_1"/>
</dbReference>
<dbReference type="GO" id="GO:0046464">
    <property type="term" value="P:acylglycerol catabolic process"/>
    <property type="evidence" value="ECO:0007669"/>
    <property type="project" value="TreeGrafter"/>
</dbReference>
<name>A0A5M3M8M1_CONPW</name>
<dbReference type="GO" id="GO:0047372">
    <property type="term" value="F:monoacylglycerol lipase activity"/>
    <property type="evidence" value="ECO:0007669"/>
    <property type="project" value="TreeGrafter"/>
</dbReference>
<dbReference type="Gene3D" id="3.40.50.1820">
    <property type="entry name" value="alpha/beta hydrolase"/>
    <property type="match status" value="1"/>
</dbReference>
<reference evidence="3" key="1">
    <citation type="journal article" date="2012" name="Science">
        <title>The Paleozoic origin of enzymatic lignin decomposition reconstructed from 31 fungal genomes.</title>
        <authorList>
            <person name="Floudas D."/>
            <person name="Binder M."/>
            <person name="Riley R."/>
            <person name="Barry K."/>
            <person name="Blanchette R.A."/>
            <person name="Henrissat B."/>
            <person name="Martinez A.T."/>
            <person name="Otillar R."/>
            <person name="Spatafora J.W."/>
            <person name="Yadav J.S."/>
            <person name="Aerts A."/>
            <person name="Benoit I."/>
            <person name="Boyd A."/>
            <person name="Carlson A."/>
            <person name="Copeland A."/>
            <person name="Coutinho P.M."/>
            <person name="de Vries R.P."/>
            <person name="Ferreira P."/>
            <person name="Findley K."/>
            <person name="Foster B."/>
            <person name="Gaskell J."/>
            <person name="Glotzer D."/>
            <person name="Gorecki P."/>
            <person name="Heitman J."/>
            <person name="Hesse C."/>
            <person name="Hori C."/>
            <person name="Igarashi K."/>
            <person name="Jurgens J.A."/>
            <person name="Kallen N."/>
            <person name="Kersten P."/>
            <person name="Kohler A."/>
            <person name="Kuees U."/>
            <person name="Kumar T.K.A."/>
            <person name="Kuo A."/>
            <person name="LaButti K."/>
            <person name="Larrondo L.F."/>
            <person name="Lindquist E."/>
            <person name="Ling A."/>
            <person name="Lombard V."/>
            <person name="Lucas S."/>
            <person name="Lundell T."/>
            <person name="Martin R."/>
            <person name="McLaughlin D.J."/>
            <person name="Morgenstern I."/>
            <person name="Morin E."/>
            <person name="Murat C."/>
            <person name="Nagy L.G."/>
            <person name="Nolan M."/>
            <person name="Ohm R.A."/>
            <person name="Patyshakuliyeva A."/>
            <person name="Rokas A."/>
            <person name="Ruiz-Duenas F.J."/>
            <person name="Sabat G."/>
            <person name="Salamov A."/>
            <person name="Samejima M."/>
            <person name="Schmutz J."/>
            <person name="Slot J.C."/>
            <person name="St John F."/>
            <person name="Stenlid J."/>
            <person name="Sun H."/>
            <person name="Sun S."/>
            <person name="Syed K."/>
            <person name="Tsang A."/>
            <person name="Wiebenga A."/>
            <person name="Young D."/>
            <person name="Pisabarro A."/>
            <person name="Eastwood D.C."/>
            <person name="Martin F."/>
            <person name="Cullen D."/>
            <person name="Grigoriev I.V."/>
            <person name="Hibbett D.S."/>
        </authorList>
    </citation>
    <scope>NUCLEOTIDE SEQUENCE [LARGE SCALE GENOMIC DNA]</scope>
    <source>
        <strain evidence="3">RWD-64-598 SS2</strain>
    </source>
</reference>
<evidence type="ECO:0000259" key="1">
    <source>
        <dbReference type="Pfam" id="PF12697"/>
    </source>
</evidence>
<accession>A0A5M3M8M1</accession>
<dbReference type="InterPro" id="IPR050266">
    <property type="entry name" value="AB_hydrolase_sf"/>
</dbReference>
<dbReference type="PANTHER" id="PTHR43798:SF33">
    <property type="entry name" value="HYDROLASE, PUTATIVE (AFU_ORTHOLOGUE AFUA_2G14860)-RELATED"/>
    <property type="match status" value="1"/>
</dbReference>
<dbReference type="AlphaFoldDB" id="A0A5M3M8M1"/>
<organism evidence="2 3">
    <name type="scientific">Coniophora puteana (strain RWD-64-598)</name>
    <name type="common">Brown rot fungus</name>
    <dbReference type="NCBI Taxonomy" id="741705"/>
    <lineage>
        <taxon>Eukaryota</taxon>
        <taxon>Fungi</taxon>
        <taxon>Dikarya</taxon>
        <taxon>Basidiomycota</taxon>
        <taxon>Agaricomycotina</taxon>
        <taxon>Agaricomycetes</taxon>
        <taxon>Agaricomycetidae</taxon>
        <taxon>Boletales</taxon>
        <taxon>Coniophorineae</taxon>
        <taxon>Coniophoraceae</taxon>
        <taxon>Coniophora</taxon>
    </lineage>
</organism>
<dbReference type="KEGG" id="cput:CONPUDRAFT_158860"/>
<dbReference type="InterPro" id="IPR029058">
    <property type="entry name" value="AB_hydrolase_fold"/>
</dbReference>
<dbReference type="OrthoDB" id="408373at2759"/>
<gene>
    <name evidence="2" type="ORF">CONPUDRAFT_158860</name>
</gene>
<sequence>MASSFDISAKTVWGSPAAKKRALLIHGLTCAPSTMVRLAEVLVALGYQVTAPDLLGHGIGPRADKYLFEDICAMILPHLEETTYDLIIGHSLGGLVALALMSQLPPAYAERGTLRLVTVDAPLILTPKDHDKYTALFGASTKKTPSIDFYAGLFPLWRRADAAQKVLADELCAPTVSDELFAVRIDVIRSFPLPPSPYLMPETLSDMGECAQVNRPWNFRRFLDTVPSWVSFLAIAGDPDCGALFNVKELEMYPNIEKKTIPKATHWIPLEFPKEVINASVAY</sequence>
<dbReference type="PRINTS" id="PR00111">
    <property type="entry name" value="ABHYDROLASE"/>
</dbReference>
<dbReference type="GO" id="GO:0016020">
    <property type="term" value="C:membrane"/>
    <property type="evidence" value="ECO:0007669"/>
    <property type="project" value="TreeGrafter"/>
</dbReference>
<keyword evidence="2" id="KW-0378">Hydrolase</keyword>
<dbReference type="EMBL" id="JH711588">
    <property type="protein sequence ID" value="EIW75397.1"/>
    <property type="molecule type" value="Genomic_DNA"/>
</dbReference>